<dbReference type="AlphaFoldDB" id="A0A146KAX9"/>
<sequence length="280" mass="32812">ENYKELKQIGKGAYGVVMMVQYIPDGKEYAMKVIPLGKLDQYQRKCMEHEIEIHKTISHPNIVELFESFDENNIRYVILELANQQSLYEYLNNRAAEKQPLTKQEIQNFSIQILTALDFLHKKQIIHRDVKPENIFMNMDDSQNIQLKLGDFGLAKENAADSVVGTYYYMAPEMFERVRYKTEIDVWAFGCVFYTMITYVLPFYSQSSEYVKMIKNIKYKKLNDKKAQEVLNSIFTTQQNRSTVEEVLALPFFKYQSSYTQDTEEEEPLLVTVENLASSN</sequence>
<keyword evidence="2" id="KW-0808">Transferase</keyword>
<dbReference type="InterPro" id="IPR011009">
    <property type="entry name" value="Kinase-like_dom_sf"/>
</dbReference>
<feature type="binding site" evidence="6">
    <location>
        <position position="32"/>
    </location>
    <ligand>
        <name>ATP</name>
        <dbReference type="ChEBI" id="CHEBI:30616"/>
    </ligand>
</feature>
<dbReference type="InterPro" id="IPR008271">
    <property type="entry name" value="Ser/Thr_kinase_AS"/>
</dbReference>
<organism evidence="10">
    <name type="scientific">Trepomonas sp. PC1</name>
    <dbReference type="NCBI Taxonomy" id="1076344"/>
    <lineage>
        <taxon>Eukaryota</taxon>
        <taxon>Metamonada</taxon>
        <taxon>Diplomonadida</taxon>
        <taxon>Hexamitidae</taxon>
        <taxon>Hexamitinae</taxon>
        <taxon>Trepomonas</taxon>
    </lineage>
</organism>
<name>A0A146KAX9_9EUKA</name>
<feature type="non-terminal residue" evidence="10">
    <location>
        <position position="1"/>
    </location>
</feature>
<evidence type="ECO:0000256" key="6">
    <source>
        <dbReference type="PROSITE-ProRule" id="PRU10141"/>
    </source>
</evidence>
<comment type="similarity">
    <text evidence="7">Belongs to the protein kinase superfamily.</text>
</comment>
<dbReference type="PROSITE" id="PS00107">
    <property type="entry name" value="PROTEIN_KINASE_ATP"/>
    <property type="match status" value="1"/>
</dbReference>
<dbReference type="Pfam" id="PF00069">
    <property type="entry name" value="Pkinase"/>
    <property type="match status" value="1"/>
</dbReference>
<dbReference type="InterPro" id="IPR000719">
    <property type="entry name" value="Prot_kinase_dom"/>
</dbReference>
<dbReference type="EMBL" id="GDID01002899">
    <property type="protein sequence ID" value="JAP93707.1"/>
    <property type="molecule type" value="Transcribed_RNA"/>
</dbReference>
<evidence type="ECO:0000256" key="3">
    <source>
        <dbReference type="ARBA" id="ARBA00022741"/>
    </source>
</evidence>
<dbReference type="SMART" id="SM00220">
    <property type="entry name" value="S_TKc"/>
    <property type="match status" value="1"/>
</dbReference>
<evidence type="ECO:0000256" key="1">
    <source>
        <dbReference type="ARBA" id="ARBA00022527"/>
    </source>
</evidence>
<keyword evidence="8" id="KW-1133">Transmembrane helix</keyword>
<feature type="non-terminal residue" evidence="10">
    <location>
        <position position="280"/>
    </location>
</feature>
<dbReference type="InterPro" id="IPR017441">
    <property type="entry name" value="Protein_kinase_ATP_BS"/>
</dbReference>
<keyword evidence="8" id="KW-0472">Membrane</keyword>
<protein>
    <submittedName>
        <fullName evidence="10">Kinase, NEK</fullName>
    </submittedName>
</protein>
<keyword evidence="8" id="KW-0812">Transmembrane</keyword>
<dbReference type="PROSITE" id="PS50011">
    <property type="entry name" value="PROTEIN_KINASE_DOM"/>
    <property type="match status" value="1"/>
</dbReference>
<dbReference type="PANTHER" id="PTHR24345:SF0">
    <property type="entry name" value="CELL CYCLE SERINE_THREONINE-PROTEIN KINASE CDC5_MSD2"/>
    <property type="match status" value="1"/>
</dbReference>
<evidence type="ECO:0000313" key="10">
    <source>
        <dbReference type="EMBL" id="JAP93707.1"/>
    </source>
</evidence>
<evidence type="ECO:0000256" key="2">
    <source>
        <dbReference type="ARBA" id="ARBA00022679"/>
    </source>
</evidence>
<proteinExistence type="inferred from homology"/>
<evidence type="ECO:0000256" key="4">
    <source>
        <dbReference type="ARBA" id="ARBA00022777"/>
    </source>
</evidence>
<gene>
    <name evidence="10" type="ORF">TPC1_13912</name>
</gene>
<dbReference type="GO" id="GO:0004674">
    <property type="term" value="F:protein serine/threonine kinase activity"/>
    <property type="evidence" value="ECO:0007669"/>
    <property type="project" value="UniProtKB-KW"/>
</dbReference>
<feature type="transmembrane region" description="Helical" evidence="8">
    <location>
        <begin position="186"/>
        <end position="205"/>
    </location>
</feature>
<feature type="domain" description="Protein kinase" evidence="9">
    <location>
        <begin position="3"/>
        <end position="253"/>
    </location>
</feature>
<dbReference type="PROSITE" id="PS00108">
    <property type="entry name" value="PROTEIN_KINASE_ST"/>
    <property type="match status" value="1"/>
</dbReference>
<keyword evidence="4 10" id="KW-0418">Kinase</keyword>
<evidence type="ECO:0000259" key="9">
    <source>
        <dbReference type="PROSITE" id="PS50011"/>
    </source>
</evidence>
<reference evidence="10" key="1">
    <citation type="submission" date="2015-07" db="EMBL/GenBank/DDBJ databases">
        <title>Adaptation to a free-living lifestyle via gene acquisitions in the diplomonad Trepomonas sp. PC1.</title>
        <authorList>
            <person name="Xu F."/>
            <person name="Jerlstrom-Hultqvist J."/>
            <person name="Kolisko M."/>
            <person name="Simpson A.G.B."/>
            <person name="Roger A.J."/>
            <person name="Svard S.G."/>
            <person name="Andersson J.O."/>
        </authorList>
    </citation>
    <scope>NUCLEOTIDE SEQUENCE</scope>
    <source>
        <strain evidence="10">PC1</strain>
    </source>
</reference>
<dbReference type="GO" id="GO:0005524">
    <property type="term" value="F:ATP binding"/>
    <property type="evidence" value="ECO:0007669"/>
    <property type="project" value="UniProtKB-UniRule"/>
</dbReference>
<evidence type="ECO:0000256" key="5">
    <source>
        <dbReference type="ARBA" id="ARBA00022840"/>
    </source>
</evidence>
<dbReference type="GO" id="GO:0005634">
    <property type="term" value="C:nucleus"/>
    <property type="evidence" value="ECO:0007669"/>
    <property type="project" value="TreeGrafter"/>
</dbReference>
<dbReference type="Gene3D" id="1.10.510.10">
    <property type="entry name" value="Transferase(Phosphotransferase) domain 1"/>
    <property type="match status" value="1"/>
</dbReference>
<evidence type="ECO:0000256" key="7">
    <source>
        <dbReference type="RuleBase" id="RU000304"/>
    </source>
</evidence>
<keyword evidence="5 6" id="KW-0067">ATP-binding</keyword>
<evidence type="ECO:0000256" key="8">
    <source>
        <dbReference type="SAM" id="Phobius"/>
    </source>
</evidence>
<keyword evidence="1 7" id="KW-0723">Serine/threonine-protein kinase</keyword>
<dbReference type="SUPFAM" id="SSF56112">
    <property type="entry name" value="Protein kinase-like (PK-like)"/>
    <property type="match status" value="1"/>
</dbReference>
<dbReference type="PANTHER" id="PTHR24345">
    <property type="entry name" value="SERINE/THREONINE-PROTEIN KINASE PLK"/>
    <property type="match status" value="1"/>
</dbReference>
<accession>A0A146KAX9</accession>
<keyword evidence="3 6" id="KW-0547">Nucleotide-binding</keyword>